<dbReference type="AlphaFoldDB" id="A0A6L9Y5X5"/>
<evidence type="ECO:0000256" key="4">
    <source>
        <dbReference type="HAMAP-Rule" id="MF_00909"/>
    </source>
</evidence>
<feature type="binding site" evidence="4">
    <location>
        <begin position="43"/>
        <end position="47"/>
    </location>
    <ligand>
        <name>GTP</name>
        <dbReference type="ChEBI" id="CHEBI:37565"/>
    </ligand>
</feature>
<evidence type="ECO:0000256" key="1">
    <source>
        <dbReference type="ARBA" id="ARBA00009690"/>
    </source>
</evidence>
<comment type="similarity">
    <text evidence="1 4">Belongs to the FtsZ family.</text>
</comment>
<dbReference type="GO" id="GO:0000917">
    <property type="term" value="P:division septum assembly"/>
    <property type="evidence" value="ECO:0007669"/>
    <property type="project" value="UniProtKB-KW"/>
</dbReference>
<dbReference type="NCBIfam" id="TIGR00065">
    <property type="entry name" value="ftsZ"/>
    <property type="match status" value="1"/>
</dbReference>
<dbReference type="InterPro" id="IPR000158">
    <property type="entry name" value="Cell_div_FtsZ"/>
</dbReference>
<dbReference type="InterPro" id="IPR036525">
    <property type="entry name" value="Tubulin/FtsZ_GTPase_sf"/>
</dbReference>
<feature type="binding site" evidence="4">
    <location>
        <position position="158"/>
    </location>
    <ligand>
        <name>GTP</name>
        <dbReference type="ChEBI" id="CHEBI:37565"/>
    </ligand>
</feature>
<feature type="region of interest" description="Disordered" evidence="6">
    <location>
        <begin position="387"/>
        <end position="408"/>
    </location>
</feature>
<evidence type="ECO:0000259" key="8">
    <source>
        <dbReference type="SMART" id="SM00865"/>
    </source>
</evidence>
<feature type="binding site" evidence="4">
    <location>
        <position position="206"/>
    </location>
    <ligand>
        <name>GTP</name>
        <dbReference type="ChEBI" id="CHEBI:37565"/>
    </ligand>
</feature>
<evidence type="ECO:0000256" key="5">
    <source>
        <dbReference type="NCBIfam" id="TIGR00065"/>
    </source>
</evidence>
<reference evidence="9 10" key="1">
    <citation type="submission" date="2020-02" db="EMBL/GenBank/DDBJ databases">
        <title>Pelistega sp. NLN82 were isolated from wild rodents of the Hainan Island.</title>
        <authorList>
            <person name="Niu N."/>
            <person name="Zhou J."/>
        </authorList>
    </citation>
    <scope>NUCLEOTIDE SEQUENCE [LARGE SCALE GENOMIC DNA]</scope>
    <source>
        <strain evidence="9 10">NLN82</strain>
    </source>
</reference>
<dbReference type="SUPFAM" id="SSF55307">
    <property type="entry name" value="Tubulin C-terminal domain-like"/>
    <property type="match status" value="1"/>
</dbReference>
<dbReference type="InterPro" id="IPR003008">
    <property type="entry name" value="Tubulin_FtsZ_GTPase"/>
</dbReference>
<dbReference type="CDD" id="cd02201">
    <property type="entry name" value="FtsZ_type1"/>
    <property type="match status" value="1"/>
</dbReference>
<keyword evidence="3 4" id="KW-0342">GTP-binding</keyword>
<keyword evidence="4" id="KW-0963">Cytoplasm</keyword>
<protein>
    <recommendedName>
        <fullName evidence="4 5">Cell division protein FtsZ</fullName>
    </recommendedName>
</protein>
<evidence type="ECO:0000313" key="10">
    <source>
        <dbReference type="Proteomes" id="UP000477651"/>
    </source>
</evidence>
<dbReference type="PRINTS" id="PR00423">
    <property type="entry name" value="CELLDVISFTSZ"/>
</dbReference>
<dbReference type="GO" id="GO:0005525">
    <property type="term" value="F:GTP binding"/>
    <property type="evidence" value="ECO:0007669"/>
    <property type="project" value="UniProtKB-UniRule"/>
</dbReference>
<proteinExistence type="inferred from homology"/>
<dbReference type="Pfam" id="PF00091">
    <property type="entry name" value="Tubulin"/>
    <property type="match status" value="1"/>
</dbReference>
<dbReference type="InterPro" id="IPR045061">
    <property type="entry name" value="FtsZ/CetZ"/>
</dbReference>
<dbReference type="SUPFAM" id="SSF52490">
    <property type="entry name" value="Tubulin nucleotide-binding domain-like"/>
    <property type="match status" value="1"/>
</dbReference>
<keyword evidence="4" id="KW-0131">Cell cycle</keyword>
<dbReference type="FunFam" id="3.40.50.1440:FF:000001">
    <property type="entry name" value="Cell division protein FtsZ"/>
    <property type="match status" value="1"/>
</dbReference>
<dbReference type="PANTHER" id="PTHR30314">
    <property type="entry name" value="CELL DIVISION PROTEIN FTSZ-RELATED"/>
    <property type="match status" value="1"/>
</dbReference>
<evidence type="ECO:0000256" key="6">
    <source>
        <dbReference type="SAM" id="MobiDB-lite"/>
    </source>
</evidence>
<evidence type="ECO:0000256" key="2">
    <source>
        <dbReference type="ARBA" id="ARBA00022741"/>
    </source>
</evidence>
<dbReference type="RefSeq" id="WP_159991893.1">
    <property type="nucleotide sequence ID" value="NZ_CP047165.1"/>
</dbReference>
<keyword evidence="10" id="KW-1185">Reference proteome</keyword>
<evidence type="ECO:0000256" key="3">
    <source>
        <dbReference type="ARBA" id="ARBA00023134"/>
    </source>
</evidence>
<evidence type="ECO:0000259" key="7">
    <source>
        <dbReference type="SMART" id="SM00864"/>
    </source>
</evidence>
<keyword evidence="2 4" id="KW-0547">Nucleotide-binding</keyword>
<comment type="function">
    <text evidence="4">Essential cell division protein that forms a contractile ring structure (Z ring) at the future cell division site. The regulation of the ring assembly controls the timing and the location of cell division. One of the functions of the FtsZ ring is to recruit other cell division proteins to the septum to produce a new cell wall between the dividing cells. Binds GTP and shows GTPase activity.</text>
</comment>
<dbReference type="InterPro" id="IPR008280">
    <property type="entry name" value="Tub_FtsZ_C"/>
</dbReference>
<feature type="domain" description="Tubulin/FtsZ GTPase" evidence="7">
    <location>
        <begin position="35"/>
        <end position="224"/>
    </location>
</feature>
<gene>
    <name evidence="4 9" type="primary">ftsZ</name>
    <name evidence="9" type="ORF">F9B74_04900</name>
</gene>
<dbReference type="SMART" id="SM00865">
    <property type="entry name" value="Tubulin_C"/>
    <property type="match status" value="1"/>
</dbReference>
<dbReference type="HAMAP" id="MF_00909">
    <property type="entry name" value="FtsZ"/>
    <property type="match status" value="1"/>
</dbReference>
<dbReference type="Proteomes" id="UP000477651">
    <property type="component" value="Unassembled WGS sequence"/>
</dbReference>
<dbReference type="SMART" id="SM00864">
    <property type="entry name" value="Tubulin"/>
    <property type="match status" value="1"/>
</dbReference>
<keyword evidence="4 9" id="KW-0132">Cell division</keyword>
<comment type="caution">
    <text evidence="9">The sequence shown here is derived from an EMBL/GenBank/DDBJ whole genome shotgun (WGS) entry which is preliminary data.</text>
</comment>
<evidence type="ECO:0000313" key="9">
    <source>
        <dbReference type="EMBL" id="NEN75666.1"/>
    </source>
</evidence>
<sequence>MAVGFNIIDEDDVSSQKTSELGFDIIDDTLPSKTLIKVIGVGGAGGNAINHMIESGARGVEFVCANTDSQALKQSKAETKIALGTSGLGAGARPEQGRAAAEQARESIRHALQGAQMVFITAGMGGGTGTGAAPVVAEIAKELGILTVGIVTKPFAFEGAKRMETAEEGIKALTEHVHSLVVVLNEKLYEIMGDDATLEECFKEADNVLNNACAGIAEIINIQGNVNVDFEDVKTIMGEYGQAMMGTATASGPNRAETAAREAIACPLLEGVNLNGARGILINVTANRSNLKMSEVRKINDIINSYADRNAMIISGTAYDESMGDSVRVTVVATGLGRALQLVEDEVSEQQATQAVATGTDGVTLFTPSTEQMASIDIRGGRAFGRGRPFAADRNERDVPAYLRKQAN</sequence>
<dbReference type="InterPro" id="IPR018316">
    <property type="entry name" value="Tubulin/FtsZ_2-layer-sand-dom"/>
</dbReference>
<feature type="binding site" evidence="4">
    <location>
        <begin position="127"/>
        <end position="129"/>
    </location>
    <ligand>
        <name>GTP</name>
        <dbReference type="ChEBI" id="CHEBI:37565"/>
    </ligand>
</feature>
<dbReference type="Pfam" id="PF12327">
    <property type="entry name" value="FtsZ_C"/>
    <property type="match status" value="1"/>
</dbReference>
<feature type="domain" description="Tubulin/FtsZ 2-layer sandwich" evidence="8">
    <location>
        <begin position="226"/>
        <end position="345"/>
    </location>
</feature>
<dbReference type="PANTHER" id="PTHR30314:SF3">
    <property type="entry name" value="MITOCHONDRIAL DIVISION PROTEIN FSZA"/>
    <property type="match status" value="1"/>
</dbReference>
<dbReference type="Gene3D" id="3.40.50.1440">
    <property type="entry name" value="Tubulin/FtsZ, GTPase domain"/>
    <property type="match status" value="1"/>
</dbReference>
<dbReference type="InterPro" id="IPR037103">
    <property type="entry name" value="Tubulin/FtsZ-like_C"/>
</dbReference>
<dbReference type="GO" id="GO:0043093">
    <property type="term" value="P:FtsZ-dependent cytokinesis"/>
    <property type="evidence" value="ECO:0007669"/>
    <property type="project" value="UniProtKB-UniRule"/>
</dbReference>
<name>A0A6L9Y5X5_9BURK</name>
<dbReference type="GO" id="GO:0003924">
    <property type="term" value="F:GTPase activity"/>
    <property type="evidence" value="ECO:0007669"/>
    <property type="project" value="UniProtKB-UniRule"/>
</dbReference>
<dbReference type="InterPro" id="IPR024757">
    <property type="entry name" value="FtsZ_C"/>
</dbReference>
<feature type="binding site" evidence="4">
    <location>
        <position position="162"/>
    </location>
    <ligand>
        <name>GTP</name>
        <dbReference type="ChEBI" id="CHEBI:37565"/>
    </ligand>
</feature>
<dbReference type="EMBL" id="JAAGYR010000007">
    <property type="protein sequence ID" value="NEN75666.1"/>
    <property type="molecule type" value="Genomic_DNA"/>
</dbReference>
<comment type="subunit">
    <text evidence="4">Homodimer. Polymerizes to form a dynamic ring structure in a strictly GTP-dependent manner. Interacts directly with several other division proteins.</text>
</comment>
<dbReference type="GO" id="GO:0005737">
    <property type="term" value="C:cytoplasm"/>
    <property type="evidence" value="ECO:0007669"/>
    <property type="project" value="UniProtKB-SubCell"/>
</dbReference>
<organism evidence="9 10">
    <name type="scientific">Pelistega ratti</name>
    <dbReference type="NCBI Taxonomy" id="2652177"/>
    <lineage>
        <taxon>Bacteria</taxon>
        <taxon>Pseudomonadati</taxon>
        <taxon>Pseudomonadota</taxon>
        <taxon>Betaproteobacteria</taxon>
        <taxon>Burkholderiales</taxon>
        <taxon>Alcaligenaceae</taxon>
        <taxon>Pelistega</taxon>
    </lineage>
</organism>
<keyword evidence="4" id="KW-0717">Septation</keyword>
<dbReference type="GO" id="GO:0032153">
    <property type="term" value="C:cell division site"/>
    <property type="evidence" value="ECO:0007669"/>
    <property type="project" value="UniProtKB-UniRule"/>
</dbReference>
<dbReference type="Gene3D" id="3.30.1330.20">
    <property type="entry name" value="Tubulin/FtsZ, C-terminal domain"/>
    <property type="match status" value="1"/>
</dbReference>
<dbReference type="GO" id="GO:0051258">
    <property type="term" value="P:protein polymerization"/>
    <property type="evidence" value="ECO:0007669"/>
    <property type="project" value="UniProtKB-UniRule"/>
</dbReference>
<accession>A0A6L9Y5X5</accession>
<comment type="subcellular location">
    <subcellularLocation>
        <location evidence="4">Cytoplasm</location>
    </subcellularLocation>
    <text evidence="4">Assembles at midcell at the inner surface of the cytoplasmic membrane.</text>
</comment>